<organism evidence="2 3">
    <name type="scientific">Dreissena polymorpha</name>
    <name type="common">Zebra mussel</name>
    <name type="synonym">Mytilus polymorpha</name>
    <dbReference type="NCBI Taxonomy" id="45954"/>
    <lineage>
        <taxon>Eukaryota</taxon>
        <taxon>Metazoa</taxon>
        <taxon>Spiralia</taxon>
        <taxon>Lophotrochozoa</taxon>
        <taxon>Mollusca</taxon>
        <taxon>Bivalvia</taxon>
        <taxon>Autobranchia</taxon>
        <taxon>Heteroconchia</taxon>
        <taxon>Euheterodonta</taxon>
        <taxon>Imparidentia</taxon>
        <taxon>Neoheterodontei</taxon>
        <taxon>Myida</taxon>
        <taxon>Dreissenoidea</taxon>
        <taxon>Dreissenidae</taxon>
        <taxon>Dreissena</taxon>
    </lineage>
</organism>
<proteinExistence type="predicted"/>
<dbReference type="EMBL" id="JAIWYP010000008">
    <property type="protein sequence ID" value="KAH3787033.1"/>
    <property type="molecule type" value="Genomic_DNA"/>
</dbReference>
<dbReference type="AlphaFoldDB" id="A0A9D4EX48"/>
<dbReference type="Proteomes" id="UP000828390">
    <property type="component" value="Unassembled WGS sequence"/>
</dbReference>
<evidence type="ECO:0000313" key="2">
    <source>
        <dbReference type="EMBL" id="KAH3787033.1"/>
    </source>
</evidence>
<evidence type="ECO:0000256" key="1">
    <source>
        <dbReference type="SAM" id="SignalP"/>
    </source>
</evidence>
<reference evidence="2" key="2">
    <citation type="submission" date="2020-11" db="EMBL/GenBank/DDBJ databases">
        <authorList>
            <person name="McCartney M.A."/>
            <person name="Auch B."/>
            <person name="Kono T."/>
            <person name="Mallez S."/>
            <person name="Becker A."/>
            <person name="Gohl D.M."/>
            <person name="Silverstein K.A.T."/>
            <person name="Koren S."/>
            <person name="Bechman K.B."/>
            <person name="Herman A."/>
            <person name="Abrahante J.E."/>
            <person name="Garbe J."/>
        </authorList>
    </citation>
    <scope>NUCLEOTIDE SEQUENCE</scope>
    <source>
        <strain evidence="2">Duluth1</strain>
        <tissue evidence="2">Whole animal</tissue>
    </source>
</reference>
<name>A0A9D4EX48_DREPO</name>
<feature type="signal peptide" evidence="1">
    <location>
        <begin position="1"/>
        <end position="24"/>
    </location>
</feature>
<gene>
    <name evidence="2" type="ORF">DPMN_165152</name>
</gene>
<keyword evidence="1" id="KW-0732">Signal</keyword>
<evidence type="ECO:0000313" key="3">
    <source>
        <dbReference type="Proteomes" id="UP000828390"/>
    </source>
</evidence>
<keyword evidence="3" id="KW-1185">Reference proteome</keyword>
<feature type="chain" id="PRO_5039176294" description="Nuclease HARBI1" evidence="1">
    <location>
        <begin position="25"/>
        <end position="59"/>
    </location>
</feature>
<protein>
    <recommendedName>
        <fullName evidence="4">Nuclease HARBI1</fullName>
    </recommendedName>
</protein>
<sequence length="59" mass="6913">MKPAKVSRIIIACVVLHNLRLMWGNQQCIRNLRRGYQGRYNSGCIGWEKRDTIVANYFT</sequence>
<evidence type="ECO:0008006" key="4">
    <source>
        <dbReference type="Google" id="ProtNLM"/>
    </source>
</evidence>
<accession>A0A9D4EX48</accession>
<comment type="caution">
    <text evidence="2">The sequence shown here is derived from an EMBL/GenBank/DDBJ whole genome shotgun (WGS) entry which is preliminary data.</text>
</comment>
<reference evidence="2" key="1">
    <citation type="journal article" date="2019" name="bioRxiv">
        <title>The Genome of the Zebra Mussel, Dreissena polymorpha: A Resource for Invasive Species Research.</title>
        <authorList>
            <person name="McCartney M.A."/>
            <person name="Auch B."/>
            <person name="Kono T."/>
            <person name="Mallez S."/>
            <person name="Zhang Y."/>
            <person name="Obille A."/>
            <person name="Becker A."/>
            <person name="Abrahante J.E."/>
            <person name="Garbe J."/>
            <person name="Badalamenti J.P."/>
            <person name="Herman A."/>
            <person name="Mangelson H."/>
            <person name="Liachko I."/>
            <person name="Sullivan S."/>
            <person name="Sone E.D."/>
            <person name="Koren S."/>
            <person name="Silverstein K.A.T."/>
            <person name="Beckman K.B."/>
            <person name="Gohl D.M."/>
        </authorList>
    </citation>
    <scope>NUCLEOTIDE SEQUENCE</scope>
    <source>
        <strain evidence="2">Duluth1</strain>
        <tissue evidence="2">Whole animal</tissue>
    </source>
</reference>